<dbReference type="Gene3D" id="3.40.50.1820">
    <property type="entry name" value="alpha/beta hydrolase"/>
    <property type="match status" value="1"/>
</dbReference>
<protein>
    <recommendedName>
        <fullName evidence="3 7">S-formylglutathione hydrolase</fullName>
        <ecNumber evidence="2 7">3.1.2.12</ecNumber>
    </recommendedName>
</protein>
<name>A0AAW1NU71_9CHLO</name>
<dbReference type="Pfam" id="PF00756">
    <property type="entry name" value="Esterase"/>
    <property type="match status" value="1"/>
</dbReference>
<sequence length="281" mass="31365">MGGKVEKQSETKVFGGWNRRYKHDSSVLGCSMTFTVYFPSGSNSKLPVLYYLSGLTCNDENVIQKSGCQRAAAQHGIAFVAPDTSPRGLSIEGEDESWDFGSGAGFYLNATQDKWKQYRMYDYITKELPEVLGQFDELDTSNAAITGHSMGGHGALVIGLRNPEQYKSISAFAPICHPVQVPWGEKAFGNYLGSNKEEWKQYDATKLAKSYKGPQRDILIDQGSKDNFLQNQLQPEHFEKAAAGNQALQCTLRMQEGYDHSYFFMASFMDDHIAHAAKHLK</sequence>
<evidence type="ECO:0000313" key="9">
    <source>
        <dbReference type="Proteomes" id="UP001465755"/>
    </source>
</evidence>
<keyword evidence="4 7" id="KW-0719">Serine esterase</keyword>
<evidence type="ECO:0000256" key="7">
    <source>
        <dbReference type="RuleBase" id="RU363068"/>
    </source>
</evidence>
<evidence type="ECO:0000256" key="2">
    <source>
        <dbReference type="ARBA" id="ARBA00012479"/>
    </source>
</evidence>
<evidence type="ECO:0000256" key="5">
    <source>
        <dbReference type="ARBA" id="ARBA00022801"/>
    </source>
</evidence>
<keyword evidence="9" id="KW-1185">Reference proteome</keyword>
<dbReference type="GO" id="GO:0018738">
    <property type="term" value="F:S-formylglutathione hydrolase activity"/>
    <property type="evidence" value="ECO:0007669"/>
    <property type="project" value="UniProtKB-EC"/>
</dbReference>
<keyword evidence="5 7" id="KW-0378">Hydrolase</keyword>
<feature type="active site" description="Charge relay system" evidence="6">
    <location>
        <position position="149"/>
    </location>
</feature>
<reference evidence="8 9" key="1">
    <citation type="journal article" date="2024" name="Nat. Commun.">
        <title>Phylogenomics reveals the evolutionary origins of lichenization in chlorophyte algae.</title>
        <authorList>
            <person name="Puginier C."/>
            <person name="Libourel C."/>
            <person name="Otte J."/>
            <person name="Skaloud P."/>
            <person name="Haon M."/>
            <person name="Grisel S."/>
            <person name="Petersen M."/>
            <person name="Berrin J.G."/>
            <person name="Delaux P.M."/>
            <person name="Dal Grande F."/>
            <person name="Keller J."/>
        </authorList>
    </citation>
    <scope>NUCLEOTIDE SEQUENCE [LARGE SCALE GENOMIC DNA]</scope>
    <source>
        <strain evidence="8 9">SAG 2036</strain>
    </source>
</reference>
<keyword evidence="7" id="KW-0963">Cytoplasm</keyword>
<dbReference type="PANTHER" id="PTHR10061:SF0">
    <property type="entry name" value="S-FORMYLGLUTATHIONE HYDROLASE"/>
    <property type="match status" value="1"/>
</dbReference>
<dbReference type="Proteomes" id="UP001465755">
    <property type="component" value="Unassembled WGS sequence"/>
</dbReference>
<comment type="catalytic activity">
    <reaction evidence="7">
        <text>S-formylglutathione + H2O = formate + glutathione + H(+)</text>
        <dbReference type="Rhea" id="RHEA:14961"/>
        <dbReference type="ChEBI" id="CHEBI:15377"/>
        <dbReference type="ChEBI" id="CHEBI:15378"/>
        <dbReference type="ChEBI" id="CHEBI:15740"/>
        <dbReference type="ChEBI" id="CHEBI:57688"/>
        <dbReference type="ChEBI" id="CHEBI:57925"/>
        <dbReference type="EC" id="3.1.2.12"/>
    </reaction>
</comment>
<dbReference type="FunFam" id="3.40.50.1820:FF:000002">
    <property type="entry name" value="S-formylglutathione hydrolase"/>
    <property type="match status" value="1"/>
</dbReference>
<proteinExistence type="inferred from homology"/>
<comment type="similarity">
    <text evidence="1 7">Belongs to the esterase D family.</text>
</comment>
<dbReference type="EMBL" id="JALJOQ010000145">
    <property type="protein sequence ID" value="KAK9793993.1"/>
    <property type="molecule type" value="Genomic_DNA"/>
</dbReference>
<dbReference type="GO" id="GO:0046294">
    <property type="term" value="P:formaldehyde catabolic process"/>
    <property type="evidence" value="ECO:0007669"/>
    <property type="project" value="InterPro"/>
</dbReference>
<dbReference type="AlphaFoldDB" id="A0AAW1NU71"/>
<dbReference type="PANTHER" id="PTHR10061">
    <property type="entry name" value="S-FORMYLGLUTATHIONE HYDROLASE"/>
    <property type="match status" value="1"/>
</dbReference>
<evidence type="ECO:0000256" key="1">
    <source>
        <dbReference type="ARBA" id="ARBA00005622"/>
    </source>
</evidence>
<dbReference type="GO" id="GO:0052689">
    <property type="term" value="F:carboxylic ester hydrolase activity"/>
    <property type="evidence" value="ECO:0007669"/>
    <property type="project" value="UniProtKB-KW"/>
</dbReference>
<comment type="function">
    <text evidence="7">Serine hydrolase involved in the detoxification of formaldehyde.</text>
</comment>
<comment type="subcellular location">
    <subcellularLocation>
        <location evidence="7">Cytoplasm</location>
    </subcellularLocation>
</comment>
<feature type="active site" description="Charge relay system" evidence="6">
    <location>
        <position position="260"/>
    </location>
</feature>
<dbReference type="GO" id="GO:0005829">
    <property type="term" value="C:cytosol"/>
    <property type="evidence" value="ECO:0007669"/>
    <property type="project" value="TreeGrafter"/>
</dbReference>
<gene>
    <name evidence="8" type="ORF">WJX73_000375</name>
</gene>
<dbReference type="NCBIfam" id="TIGR02821">
    <property type="entry name" value="fghA_ester_D"/>
    <property type="match status" value="1"/>
</dbReference>
<evidence type="ECO:0000313" key="8">
    <source>
        <dbReference type="EMBL" id="KAK9793993.1"/>
    </source>
</evidence>
<evidence type="ECO:0000256" key="6">
    <source>
        <dbReference type="PIRSR" id="PIRSR614186-1"/>
    </source>
</evidence>
<accession>A0AAW1NU71</accession>
<feature type="active site" description="Charge relay system" evidence="6">
    <location>
        <position position="226"/>
    </location>
</feature>
<organism evidence="8 9">
    <name type="scientific">Symbiochloris irregularis</name>
    <dbReference type="NCBI Taxonomy" id="706552"/>
    <lineage>
        <taxon>Eukaryota</taxon>
        <taxon>Viridiplantae</taxon>
        <taxon>Chlorophyta</taxon>
        <taxon>core chlorophytes</taxon>
        <taxon>Trebouxiophyceae</taxon>
        <taxon>Trebouxiales</taxon>
        <taxon>Trebouxiaceae</taxon>
        <taxon>Symbiochloris</taxon>
    </lineage>
</organism>
<evidence type="ECO:0000256" key="4">
    <source>
        <dbReference type="ARBA" id="ARBA00022487"/>
    </source>
</evidence>
<dbReference type="InterPro" id="IPR029058">
    <property type="entry name" value="AB_hydrolase_fold"/>
</dbReference>
<dbReference type="EC" id="3.1.2.12" evidence="2 7"/>
<dbReference type="InterPro" id="IPR014186">
    <property type="entry name" value="S-formylglutathione_hydrol"/>
</dbReference>
<comment type="caution">
    <text evidence="8">The sequence shown here is derived from an EMBL/GenBank/DDBJ whole genome shotgun (WGS) entry which is preliminary data.</text>
</comment>
<evidence type="ECO:0000256" key="3">
    <source>
        <dbReference type="ARBA" id="ARBA00016774"/>
    </source>
</evidence>
<dbReference type="InterPro" id="IPR000801">
    <property type="entry name" value="Esterase-like"/>
</dbReference>
<dbReference type="SUPFAM" id="SSF53474">
    <property type="entry name" value="alpha/beta-Hydrolases"/>
    <property type="match status" value="1"/>
</dbReference>